<feature type="domain" description="Interferon/interleukin receptor" evidence="4">
    <location>
        <begin position="150"/>
        <end position="242"/>
    </location>
</feature>
<reference evidence="5" key="1">
    <citation type="submission" date="2023-08" db="EMBL/GenBank/DDBJ databases">
        <title>Pelteobagrus vachellii genome.</title>
        <authorList>
            <person name="Liu H."/>
        </authorList>
    </citation>
    <scope>NUCLEOTIDE SEQUENCE</scope>
    <source>
        <strain evidence="5">PRFRI_2022a</strain>
        <tissue evidence="5">Muscle</tissue>
    </source>
</reference>
<feature type="domain" description="Fibronectin type-III" evidence="3">
    <location>
        <begin position="34"/>
        <end position="136"/>
    </location>
</feature>
<dbReference type="Pfam" id="PF01108">
    <property type="entry name" value="Tissue_fac"/>
    <property type="match status" value="1"/>
</dbReference>
<feature type="region of interest" description="Disordered" evidence="1">
    <location>
        <begin position="434"/>
        <end position="467"/>
    </location>
</feature>
<dbReference type="Gene3D" id="2.60.40.10">
    <property type="entry name" value="Immunoglobulins"/>
    <property type="match status" value="1"/>
</dbReference>
<evidence type="ECO:0000259" key="3">
    <source>
        <dbReference type="Pfam" id="PF01108"/>
    </source>
</evidence>
<dbReference type="InterPro" id="IPR003961">
    <property type="entry name" value="FN3_dom"/>
</dbReference>
<dbReference type="PANTHER" id="PTHR20859">
    <property type="entry name" value="INTERFERON/INTERLEUKIN RECEPTOR"/>
    <property type="match status" value="1"/>
</dbReference>
<dbReference type="InterPro" id="IPR013783">
    <property type="entry name" value="Ig-like_fold"/>
</dbReference>
<dbReference type="GO" id="GO:0005886">
    <property type="term" value="C:plasma membrane"/>
    <property type="evidence" value="ECO:0007669"/>
    <property type="project" value="TreeGrafter"/>
</dbReference>
<keyword evidence="2" id="KW-0472">Membrane</keyword>
<evidence type="ECO:0000313" key="6">
    <source>
        <dbReference type="Proteomes" id="UP001187315"/>
    </source>
</evidence>
<keyword evidence="2" id="KW-0812">Transmembrane</keyword>
<accession>A0AA88IVJ9</accession>
<feature type="transmembrane region" description="Helical" evidence="2">
    <location>
        <begin position="252"/>
        <end position="278"/>
    </location>
</feature>
<dbReference type="InterPro" id="IPR050650">
    <property type="entry name" value="Type-II_Cytokine-TF_Rcpt"/>
</dbReference>
<protein>
    <submittedName>
        <fullName evidence="5">Uncharacterized protein</fullName>
    </submittedName>
</protein>
<organism evidence="5 6">
    <name type="scientific">Tachysurus vachellii</name>
    <name type="common">Darkbarbel catfish</name>
    <name type="synonym">Pelteobagrus vachellii</name>
    <dbReference type="NCBI Taxonomy" id="175792"/>
    <lineage>
        <taxon>Eukaryota</taxon>
        <taxon>Metazoa</taxon>
        <taxon>Chordata</taxon>
        <taxon>Craniata</taxon>
        <taxon>Vertebrata</taxon>
        <taxon>Euteleostomi</taxon>
        <taxon>Actinopterygii</taxon>
        <taxon>Neopterygii</taxon>
        <taxon>Teleostei</taxon>
        <taxon>Ostariophysi</taxon>
        <taxon>Siluriformes</taxon>
        <taxon>Bagridae</taxon>
        <taxon>Tachysurus</taxon>
    </lineage>
</organism>
<evidence type="ECO:0000256" key="2">
    <source>
        <dbReference type="SAM" id="Phobius"/>
    </source>
</evidence>
<dbReference type="AlphaFoldDB" id="A0AA88IVJ9"/>
<keyword evidence="2" id="KW-1133">Transmembrane helix</keyword>
<dbReference type="Proteomes" id="UP001187315">
    <property type="component" value="Unassembled WGS sequence"/>
</dbReference>
<dbReference type="InterPro" id="IPR015373">
    <property type="entry name" value="Interferon/interleukin_rcp_dom"/>
</dbReference>
<sequence>MRTDEIVPVWQEEQKLFSEAQWKLIIMAHMAATLLALLLNYQASSEGSLSPPLNLSVELLDFKALARWLPGPGNPKGTRYSLEFVDIDNFLLPTWHQIGDCTNITSTECYFIFNKRVLTDYFVRVGAEWEEERSEWTLLPRSFQPYQYTLLSAPKLSVSALQNSICIILSHPLQSLMEVRMKFSVDLYQIISNNKSEHIAQNITTRTSNFVNLPPGSYCINAHAFLTEERSKINKNTTMCVFLHPDPNVGKVWVVIVVVFPLLSIPAVFGLIFIYYYVKPSKNNYIPKAMEIIEGTLVVRILNPEDLRVLPVSQILTDDCKATHQELAEDYYGGSEENYKEGLFSQIVDVADQDMLPVPDLYSTCAKMEEQWEYPTEAECYSDGLTLNTDSFSSHSQLNSVDTSQTGNMNDSVLFEFDEKSSFCYSENKESEAETESLFSDAVSGSNYEPRPDPRWMRNLQHHNIEQ</sequence>
<evidence type="ECO:0000256" key="1">
    <source>
        <dbReference type="SAM" id="MobiDB-lite"/>
    </source>
</evidence>
<evidence type="ECO:0000259" key="4">
    <source>
        <dbReference type="Pfam" id="PF09294"/>
    </source>
</evidence>
<gene>
    <name evidence="5" type="ORF">Q7C36_022814</name>
</gene>
<dbReference type="SUPFAM" id="SSF49265">
    <property type="entry name" value="Fibronectin type III"/>
    <property type="match status" value="2"/>
</dbReference>
<comment type="caution">
    <text evidence="5">The sequence shown here is derived from an EMBL/GenBank/DDBJ whole genome shotgun (WGS) entry which is preliminary data.</text>
</comment>
<proteinExistence type="predicted"/>
<dbReference type="InterPro" id="IPR036116">
    <property type="entry name" value="FN3_sf"/>
</dbReference>
<dbReference type="EMBL" id="JAVHJS010000025">
    <property type="protein sequence ID" value="KAK2816543.1"/>
    <property type="molecule type" value="Genomic_DNA"/>
</dbReference>
<name>A0AA88IVJ9_TACVA</name>
<dbReference type="PANTHER" id="PTHR20859:SF93">
    <property type="entry name" value="CYTOKINE RECEPTOR FAMILY MEMBER B12-RELATED"/>
    <property type="match status" value="1"/>
</dbReference>
<dbReference type="GO" id="GO:0004896">
    <property type="term" value="F:cytokine receptor activity"/>
    <property type="evidence" value="ECO:0007669"/>
    <property type="project" value="TreeGrafter"/>
</dbReference>
<evidence type="ECO:0000313" key="5">
    <source>
        <dbReference type="EMBL" id="KAK2816543.1"/>
    </source>
</evidence>
<dbReference type="Pfam" id="PF09294">
    <property type="entry name" value="Interfer-bind"/>
    <property type="match status" value="1"/>
</dbReference>
<keyword evidence="6" id="KW-1185">Reference proteome</keyword>